<evidence type="ECO:0000313" key="3">
    <source>
        <dbReference type="Proteomes" id="UP000193427"/>
    </source>
</evidence>
<dbReference type="EMBL" id="CP015118">
    <property type="protein sequence ID" value="ARN23788.1"/>
    <property type="molecule type" value="Genomic_DNA"/>
</dbReference>
<dbReference type="InterPro" id="IPR051675">
    <property type="entry name" value="Endo/Exo/Phosphatase_dom_1"/>
</dbReference>
<dbReference type="GO" id="GO:0015627">
    <property type="term" value="C:type II protein secretion system complex"/>
    <property type="evidence" value="ECO:0007669"/>
    <property type="project" value="TreeGrafter"/>
</dbReference>
<evidence type="ECO:0000313" key="2">
    <source>
        <dbReference type="EMBL" id="ARN23788.1"/>
    </source>
</evidence>
<dbReference type="KEGG" id="rgu:A4W93_08150"/>
<accession>A0A1W6LHT6</accession>
<dbReference type="AlphaFoldDB" id="A0A1W6LHT6"/>
<dbReference type="PANTHER" id="PTHR21180:SF32">
    <property type="entry name" value="ENDONUCLEASE_EXONUCLEASE_PHOSPHATASE FAMILY DOMAIN-CONTAINING PROTEIN 1"/>
    <property type="match status" value="1"/>
</dbReference>
<feature type="compositionally biased region" description="Polar residues" evidence="1">
    <location>
        <begin position="79"/>
        <end position="88"/>
    </location>
</feature>
<evidence type="ECO:0000256" key="1">
    <source>
        <dbReference type="SAM" id="MobiDB-lite"/>
    </source>
</evidence>
<name>A0A1W6LHT6_9BURK</name>
<feature type="compositionally biased region" description="Basic and acidic residues" evidence="1">
    <location>
        <begin position="91"/>
        <end position="114"/>
    </location>
</feature>
<dbReference type="GO" id="GO:0015628">
    <property type="term" value="P:protein secretion by the type II secretion system"/>
    <property type="evidence" value="ECO:0007669"/>
    <property type="project" value="TreeGrafter"/>
</dbReference>
<organism evidence="2 3">
    <name type="scientific">Piscinibacter gummiphilus</name>
    <dbReference type="NCBI Taxonomy" id="946333"/>
    <lineage>
        <taxon>Bacteria</taxon>
        <taxon>Pseudomonadati</taxon>
        <taxon>Pseudomonadota</taxon>
        <taxon>Betaproteobacteria</taxon>
        <taxon>Burkholderiales</taxon>
        <taxon>Sphaerotilaceae</taxon>
        <taxon>Piscinibacter</taxon>
    </lineage>
</organism>
<feature type="region of interest" description="Disordered" evidence="1">
    <location>
        <begin position="75"/>
        <end position="114"/>
    </location>
</feature>
<dbReference type="Pfam" id="PF12836">
    <property type="entry name" value="HHH_3"/>
    <property type="match status" value="1"/>
</dbReference>
<dbReference type="Gene3D" id="1.10.150.320">
    <property type="entry name" value="Photosystem II 12 kDa extrinsic protein"/>
    <property type="match status" value="1"/>
</dbReference>
<keyword evidence="3" id="KW-1185">Reference proteome</keyword>
<dbReference type="Proteomes" id="UP000193427">
    <property type="component" value="Chromosome"/>
</dbReference>
<dbReference type="PANTHER" id="PTHR21180">
    <property type="entry name" value="ENDONUCLEASE/EXONUCLEASE/PHOSPHATASE FAMILY DOMAIN-CONTAINING PROTEIN 1"/>
    <property type="match status" value="1"/>
</dbReference>
<dbReference type="SUPFAM" id="SSF160975">
    <property type="entry name" value="AF1531-like"/>
    <property type="match status" value="1"/>
</dbReference>
<gene>
    <name evidence="2" type="ORF">A4W93_08150</name>
</gene>
<evidence type="ECO:0008006" key="4">
    <source>
        <dbReference type="Google" id="ProtNLM"/>
    </source>
</evidence>
<reference evidence="2 3" key="1">
    <citation type="submission" date="2016-04" db="EMBL/GenBank/DDBJ databases">
        <title>Complete genome sequence of natural rubber-degrading, novel Gram-negative bacterium, Rhizobacter gummiphilus strain NS21.</title>
        <authorList>
            <person name="Tabata M."/>
            <person name="Kasai D."/>
            <person name="Fukuda M."/>
        </authorList>
    </citation>
    <scope>NUCLEOTIDE SEQUENCE [LARGE SCALE GENOMIC DNA]</scope>
    <source>
        <strain evidence="2 3">NS21</strain>
    </source>
</reference>
<proteinExistence type="predicted"/>
<sequence length="114" mass="11847">MFAVVLATTAPIGAHAAVDVNKADQATLETVKGIGPGVSTRILDERKKAPFKDWGDLVDRVKGVGEGNAARFSKEGLTVNGSTFTPSENAGKADKKGKYGKAADKGGDKKETKS</sequence>
<dbReference type="STRING" id="946333.A4W93_08150"/>
<protein>
    <recommendedName>
        <fullName evidence="4">Helix-hairpin-helix domain-containing protein</fullName>
    </recommendedName>
</protein>